<dbReference type="Proteomes" id="UP001187315">
    <property type="component" value="Unassembled WGS sequence"/>
</dbReference>
<evidence type="ECO:0000313" key="1">
    <source>
        <dbReference type="EMBL" id="KAK2845837.1"/>
    </source>
</evidence>
<comment type="caution">
    <text evidence="1">The sequence shown here is derived from an EMBL/GenBank/DDBJ whole genome shotgun (WGS) entry which is preliminary data.</text>
</comment>
<reference evidence="1" key="1">
    <citation type="submission" date="2023-08" db="EMBL/GenBank/DDBJ databases">
        <title>Pelteobagrus vachellii genome.</title>
        <authorList>
            <person name="Liu H."/>
        </authorList>
    </citation>
    <scope>NUCLEOTIDE SEQUENCE</scope>
    <source>
        <strain evidence="1">PRFRI_2022a</strain>
        <tissue evidence="1">Muscle</tissue>
    </source>
</reference>
<name>A0AA88SQ97_TACVA</name>
<proteinExistence type="predicted"/>
<organism evidence="1 2">
    <name type="scientific">Tachysurus vachellii</name>
    <name type="common">Darkbarbel catfish</name>
    <name type="synonym">Pelteobagrus vachellii</name>
    <dbReference type="NCBI Taxonomy" id="175792"/>
    <lineage>
        <taxon>Eukaryota</taxon>
        <taxon>Metazoa</taxon>
        <taxon>Chordata</taxon>
        <taxon>Craniata</taxon>
        <taxon>Vertebrata</taxon>
        <taxon>Euteleostomi</taxon>
        <taxon>Actinopterygii</taxon>
        <taxon>Neopterygii</taxon>
        <taxon>Teleostei</taxon>
        <taxon>Ostariophysi</taxon>
        <taxon>Siluriformes</taxon>
        <taxon>Bagridae</taxon>
        <taxon>Tachysurus</taxon>
    </lineage>
</organism>
<dbReference type="AlphaFoldDB" id="A0AA88SQ97"/>
<evidence type="ECO:0000313" key="2">
    <source>
        <dbReference type="Proteomes" id="UP001187315"/>
    </source>
</evidence>
<dbReference type="EMBL" id="JAVHJS010000010">
    <property type="protein sequence ID" value="KAK2845837.1"/>
    <property type="molecule type" value="Genomic_DNA"/>
</dbReference>
<gene>
    <name evidence="1" type="ORF">Q7C36_010691</name>
</gene>
<keyword evidence="2" id="KW-1185">Reference proteome</keyword>
<accession>A0AA88SQ97</accession>
<protein>
    <submittedName>
        <fullName evidence="1">Uncharacterized protein</fullName>
    </submittedName>
</protein>
<sequence>MTELEEAEVSLAQPQAGVADPGWQLALKELEVEIKRQEYKTQLLRVHERELDIEGKKLDWQLSGRSRCRCHGCSVPRNQPTVSHCL</sequence>